<proteinExistence type="predicted"/>
<keyword evidence="3" id="KW-1185">Reference proteome</keyword>
<reference evidence="2 3" key="1">
    <citation type="submission" date="2020-08" db="EMBL/GenBank/DDBJ databases">
        <title>Cohnella phylogeny.</title>
        <authorList>
            <person name="Dunlap C."/>
        </authorList>
    </citation>
    <scope>NUCLEOTIDE SEQUENCE [LARGE SCALE GENOMIC DNA]</scope>
    <source>
        <strain evidence="2 3">CBP 2801</strain>
    </source>
</reference>
<protein>
    <submittedName>
        <fullName evidence="2">Serine hydrolase</fullName>
    </submittedName>
</protein>
<dbReference type="GO" id="GO:0016787">
    <property type="term" value="F:hydrolase activity"/>
    <property type="evidence" value="ECO:0007669"/>
    <property type="project" value="UniProtKB-KW"/>
</dbReference>
<organism evidence="2 3">
    <name type="scientific">Cohnella zeiphila</name>
    <dbReference type="NCBI Taxonomy" id="2761120"/>
    <lineage>
        <taxon>Bacteria</taxon>
        <taxon>Bacillati</taxon>
        <taxon>Bacillota</taxon>
        <taxon>Bacilli</taxon>
        <taxon>Bacillales</taxon>
        <taxon>Paenibacillaceae</taxon>
        <taxon>Cohnella</taxon>
    </lineage>
</organism>
<dbReference type="InterPro" id="IPR001466">
    <property type="entry name" value="Beta-lactam-related"/>
</dbReference>
<dbReference type="SUPFAM" id="SSF56601">
    <property type="entry name" value="beta-lactamase/transpeptidase-like"/>
    <property type="match status" value="1"/>
</dbReference>
<dbReference type="InterPro" id="IPR050789">
    <property type="entry name" value="Diverse_Enzym_Activities"/>
</dbReference>
<dbReference type="Proteomes" id="UP000564644">
    <property type="component" value="Unassembled WGS sequence"/>
</dbReference>
<keyword evidence="2" id="KW-0378">Hydrolase</keyword>
<dbReference type="PANTHER" id="PTHR43283:SF7">
    <property type="entry name" value="BETA-LACTAMASE-RELATED DOMAIN-CONTAINING PROTEIN"/>
    <property type="match status" value="1"/>
</dbReference>
<dbReference type="Pfam" id="PF00144">
    <property type="entry name" value="Beta-lactamase"/>
    <property type="match status" value="1"/>
</dbReference>
<dbReference type="RefSeq" id="WP_185130145.1">
    <property type="nucleotide sequence ID" value="NZ_JACJVO010000020.1"/>
</dbReference>
<sequence>MTIRLPRSAPESQGISSNAVSRFLQAIAENDIELHSLMLVRHGQVVAEGWWAPYAAPLKHKMFSLSKSFTSSAVGFAVTEGLLSPDDKVLSFFPEDVPNDPSPHLEAMRVRHLLTMATGHTADTIDPMKMTPDGNWAAEFLRLPVDKAPGTHFLYNTGATYMLSAILRKATGQNLLDYLRPRLLEPLGIEGATWETCPRGIAIGGYGLSITTEDIAKFGQLYLNKGLWGERRILPENWIEEATSKQIANGDEGESDWAQGYGYQFWRCRHGVYRGDGAFGQFCIVMPQQDAVLAITSGTNDMQGVLNRVWEHLLPAMRPGAAAEDPQAYAELNAQLKGLKLEPPERTPSSPRERSLPAETYRLEENERTWKALAIRFEKDEAVLTFQEESEIHELRCGRESWAEGTSKLLEGTDSRLAAAFTWENPDRLLLTLRFIETPFCITAAVDFEDDEVRFSYRINVGFGGQEAPPIRGRLR</sequence>
<dbReference type="AlphaFoldDB" id="A0A7X0SM89"/>
<name>A0A7X0SM89_9BACL</name>
<evidence type="ECO:0000313" key="2">
    <source>
        <dbReference type="EMBL" id="MBB6732484.1"/>
    </source>
</evidence>
<dbReference type="PANTHER" id="PTHR43283">
    <property type="entry name" value="BETA-LACTAMASE-RELATED"/>
    <property type="match status" value="1"/>
</dbReference>
<evidence type="ECO:0000313" key="3">
    <source>
        <dbReference type="Proteomes" id="UP000564644"/>
    </source>
</evidence>
<dbReference type="Gene3D" id="3.40.710.10">
    <property type="entry name" value="DD-peptidase/beta-lactamase superfamily"/>
    <property type="match status" value="1"/>
</dbReference>
<gene>
    <name evidence="2" type="ORF">H7C18_16305</name>
</gene>
<dbReference type="InterPro" id="IPR012338">
    <property type="entry name" value="Beta-lactam/transpept-like"/>
</dbReference>
<comment type="caution">
    <text evidence="2">The sequence shown here is derived from an EMBL/GenBank/DDBJ whole genome shotgun (WGS) entry which is preliminary data.</text>
</comment>
<feature type="domain" description="Beta-lactamase-related" evidence="1">
    <location>
        <begin position="36"/>
        <end position="301"/>
    </location>
</feature>
<dbReference type="EMBL" id="JACJVO010000020">
    <property type="protein sequence ID" value="MBB6732484.1"/>
    <property type="molecule type" value="Genomic_DNA"/>
</dbReference>
<accession>A0A7X0SM89</accession>
<evidence type="ECO:0000259" key="1">
    <source>
        <dbReference type="Pfam" id="PF00144"/>
    </source>
</evidence>